<accession>A0ABW1L5Z9</accession>
<name>A0ABW1L5Z9_9BACL</name>
<organism evidence="8 9">
    <name type="scientific">Paenisporosarcina macmurdoensis</name>
    <dbReference type="NCBI Taxonomy" id="212659"/>
    <lineage>
        <taxon>Bacteria</taxon>
        <taxon>Bacillati</taxon>
        <taxon>Bacillota</taxon>
        <taxon>Bacilli</taxon>
        <taxon>Bacillales</taxon>
        <taxon>Caryophanaceae</taxon>
        <taxon>Paenisporosarcina</taxon>
    </lineage>
</organism>
<evidence type="ECO:0000256" key="6">
    <source>
        <dbReference type="SAM" id="MobiDB-lite"/>
    </source>
</evidence>
<evidence type="ECO:0000313" key="8">
    <source>
        <dbReference type="EMBL" id="MFC6038631.1"/>
    </source>
</evidence>
<feature type="region of interest" description="Disordered" evidence="6">
    <location>
        <begin position="1"/>
        <end position="22"/>
    </location>
</feature>
<dbReference type="PANTHER" id="PTHR30213:SF0">
    <property type="entry name" value="UPF0761 MEMBRANE PROTEIN YIHY"/>
    <property type="match status" value="1"/>
</dbReference>
<proteinExistence type="predicted"/>
<feature type="transmembrane region" description="Helical" evidence="7">
    <location>
        <begin position="248"/>
        <end position="270"/>
    </location>
</feature>
<feature type="transmembrane region" description="Helical" evidence="7">
    <location>
        <begin position="130"/>
        <end position="151"/>
    </location>
</feature>
<dbReference type="PANTHER" id="PTHR30213">
    <property type="entry name" value="INNER MEMBRANE PROTEIN YHJD"/>
    <property type="match status" value="1"/>
</dbReference>
<dbReference type="Proteomes" id="UP001596170">
    <property type="component" value="Unassembled WGS sequence"/>
</dbReference>
<feature type="transmembrane region" description="Helical" evidence="7">
    <location>
        <begin position="217"/>
        <end position="236"/>
    </location>
</feature>
<feature type="transmembrane region" description="Helical" evidence="7">
    <location>
        <begin position="172"/>
        <end position="205"/>
    </location>
</feature>
<comment type="subcellular location">
    <subcellularLocation>
        <location evidence="1">Cell membrane</location>
        <topology evidence="1">Multi-pass membrane protein</topology>
    </subcellularLocation>
</comment>
<dbReference type="EMBL" id="JBHSRI010000003">
    <property type="protein sequence ID" value="MFC6038631.1"/>
    <property type="molecule type" value="Genomic_DNA"/>
</dbReference>
<keyword evidence="9" id="KW-1185">Reference proteome</keyword>
<feature type="compositionally biased region" description="Low complexity" evidence="6">
    <location>
        <begin position="13"/>
        <end position="22"/>
    </location>
</feature>
<keyword evidence="3 7" id="KW-0812">Transmembrane</keyword>
<gene>
    <name evidence="8" type="ORF">ACFPYN_04090</name>
</gene>
<evidence type="ECO:0000256" key="2">
    <source>
        <dbReference type="ARBA" id="ARBA00022475"/>
    </source>
</evidence>
<evidence type="ECO:0000256" key="3">
    <source>
        <dbReference type="ARBA" id="ARBA00022692"/>
    </source>
</evidence>
<feature type="transmembrane region" description="Helical" evidence="7">
    <location>
        <begin position="282"/>
        <end position="310"/>
    </location>
</feature>
<dbReference type="Pfam" id="PF03631">
    <property type="entry name" value="Virul_fac_BrkB"/>
    <property type="match status" value="1"/>
</dbReference>
<dbReference type="InterPro" id="IPR017039">
    <property type="entry name" value="Virul_fac_BrkB"/>
</dbReference>
<feature type="transmembrane region" description="Helical" evidence="7">
    <location>
        <begin position="71"/>
        <end position="93"/>
    </location>
</feature>
<comment type="caution">
    <text evidence="8">The sequence shown here is derived from an EMBL/GenBank/DDBJ whole genome shotgun (WGS) entry which is preliminary data.</text>
</comment>
<dbReference type="RefSeq" id="WP_377732674.1">
    <property type="nucleotide sequence ID" value="NZ_JBHSRI010000003.1"/>
</dbReference>
<protein>
    <submittedName>
        <fullName evidence="8">YihY/virulence factor BrkB family protein</fullName>
    </submittedName>
</protein>
<dbReference type="PIRSF" id="PIRSF035875">
    <property type="entry name" value="RNase_BN"/>
    <property type="match status" value="1"/>
</dbReference>
<evidence type="ECO:0000256" key="4">
    <source>
        <dbReference type="ARBA" id="ARBA00022989"/>
    </source>
</evidence>
<reference evidence="9" key="1">
    <citation type="journal article" date="2019" name="Int. J. Syst. Evol. Microbiol.">
        <title>The Global Catalogue of Microorganisms (GCM) 10K type strain sequencing project: providing services to taxonomists for standard genome sequencing and annotation.</title>
        <authorList>
            <consortium name="The Broad Institute Genomics Platform"/>
            <consortium name="The Broad Institute Genome Sequencing Center for Infectious Disease"/>
            <person name="Wu L."/>
            <person name="Ma J."/>
        </authorList>
    </citation>
    <scope>NUCLEOTIDE SEQUENCE [LARGE SCALE GENOMIC DNA]</scope>
    <source>
        <strain evidence="9">CCUG 54527</strain>
    </source>
</reference>
<dbReference type="NCBIfam" id="TIGR00765">
    <property type="entry name" value="yihY_not_rbn"/>
    <property type="match status" value="1"/>
</dbReference>
<sequence>MANDEKPIQPRGSQKPSSSSGFLSKLKLMQFKKKKSKGPDYPFDVTSSKGFFQELLARIQYVDVTALGAQLAFFFLLALFPLLIFMVTLLPYLNLQQDMLFSILRTYAPEEVYTLIDGTLAEVLNDRNGGLLSVGILATIWSASNGMNALIKSLNRSYSLEETRPFFIARGISVIFTLLLITLFVIALVLPVFGEQIGIFLFSYLGYEQGFLTVWNSIRWTIPPVMIFVVFMLLYWIAPNRKLYLKSVIPGAIFATLGWILVSLGFSMYVSSFANYSATYGSIGGIIVLMMWLYFSGTILMVGGQINAVMQERKEKLAMKKAGAVI</sequence>
<evidence type="ECO:0000313" key="9">
    <source>
        <dbReference type="Proteomes" id="UP001596170"/>
    </source>
</evidence>
<evidence type="ECO:0000256" key="7">
    <source>
        <dbReference type="SAM" id="Phobius"/>
    </source>
</evidence>
<evidence type="ECO:0000256" key="5">
    <source>
        <dbReference type="ARBA" id="ARBA00023136"/>
    </source>
</evidence>
<keyword evidence="4 7" id="KW-1133">Transmembrane helix</keyword>
<keyword evidence="2" id="KW-1003">Cell membrane</keyword>
<keyword evidence="5 7" id="KW-0472">Membrane</keyword>
<evidence type="ECO:0000256" key="1">
    <source>
        <dbReference type="ARBA" id="ARBA00004651"/>
    </source>
</evidence>